<accession>A0A364KRY7</accession>
<protein>
    <submittedName>
        <fullName evidence="1">Uncharacterized protein</fullName>
    </submittedName>
</protein>
<keyword evidence="2" id="KW-1185">Reference proteome</keyword>
<dbReference type="GeneID" id="63791543"/>
<dbReference type="AlphaFoldDB" id="A0A364KRY7"/>
<evidence type="ECO:0000313" key="1">
    <source>
        <dbReference type="EMBL" id="RAO66314.1"/>
    </source>
</evidence>
<reference evidence="1 2" key="1">
    <citation type="journal article" date="2017" name="Biotechnol. Biofuels">
        <title>Differential beta-glucosidase expression as a function of carbon source availability in Talaromyces amestolkiae: a genomic and proteomic approach.</title>
        <authorList>
            <person name="de Eugenio L.I."/>
            <person name="Mendez-Liter J.A."/>
            <person name="Nieto-Dominguez M."/>
            <person name="Alonso L."/>
            <person name="Gil-Munoz J."/>
            <person name="Barriuso J."/>
            <person name="Prieto A."/>
            <person name="Martinez M.J."/>
        </authorList>
    </citation>
    <scope>NUCLEOTIDE SEQUENCE [LARGE SCALE GENOMIC DNA]</scope>
    <source>
        <strain evidence="1 2">CIB</strain>
    </source>
</reference>
<sequence>MNPAAYTTVYDILNFLINRTRNEYEPRILLNDLEGALSMLAKLVRDVRTMDRGYSEADLQHCLEEMQRRHEWAEFNSYMEGRSAPPPLILWRAHNFDTPYEVIDENTSNLVRNFASDLHKWNEMESASEITVTLPSFHELDFTLGDLANELSSHLKKTQINQQRSDRGKDRLHTNLVSLSGDLRWTMHYTSQKAKAALNHDEVGIAAFDTKALRSMGIEIWRVKDIIEFLESKPGLLPGGLFDKYAKQWAKNADEYVIWDYIGRDCLINFCSWVSLFQQPGIDKEKFLLEQFVDSKNLGYFAKDYGWRPMTLKLEEYVDRAADFAQALLGGDRIITPDTIRITASPLSRPSDWGYRIRDSCQITEDLIMQKIMAEIMKNFVPEDATTPAEDRTVSGAEDHDDIVSNADHHRIPYIIEKAQNLTIDDADSGLER</sequence>
<gene>
    <name evidence="1" type="ORF">BHQ10_002326</name>
</gene>
<comment type="caution">
    <text evidence="1">The sequence shown here is derived from an EMBL/GenBank/DDBJ whole genome shotgun (WGS) entry which is preliminary data.</text>
</comment>
<name>A0A364KRY7_TALAM</name>
<dbReference type="OrthoDB" id="4498333at2759"/>
<evidence type="ECO:0000313" key="2">
    <source>
        <dbReference type="Proteomes" id="UP000249363"/>
    </source>
</evidence>
<dbReference type="Proteomes" id="UP000249363">
    <property type="component" value="Unassembled WGS sequence"/>
</dbReference>
<dbReference type="STRING" id="1196081.A0A364KRY7"/>
<dbReference type="RefSeq" id="XP_040730831.1">
    <property type="nucleotide sequence ID" value="XM_040874460.1"/>
</dbReference>
<proteinExistence type="predicted"/>
<dbReference type="EMBL" id="MIKG01000003">
    <property type="protein sequence ID" value="RAO66314.1"/>
    <property type="molecule type" value="Genomic_DNA"/>
</dbReference>
<organism evidence="1 2">
    <name type="scientific">Talaromyces amestolkiae</name>
    <dbReference type="NCBI Taxonomy" id="1196081"/>
    <lineage>
        <taxon>Eukaryota</taxon>
        <taxon>Fungi</taxon>
        <taxon>Dikarya</taxon>
        <taxon>Ascomycota</taxon>
        <taxon>Pezizomycotina</taxon>
        <taxon>Eurotiomycetes</taxon>
        <taxon>Eurotiomycetidae</taxon>
        <taxon>Eurotiales</taxon>
        <taxon>Trichocomaceae</taxon>
        <taxon>Talaromyces</taxon>
        <taxon>Talaromyces sect. Talaromyces</taxon>
    </lineage>
</organism>